<organism evidence="2 3">
    <name type="scientific">Laccaria amethystina LaAM-08-1</name>
    <dbReference type="NCBI Taxonomy" id="1095629"/>
    <lineage>
        <taxon>Eukaryota</taxon>
        <taxon>Fungi</taxon>
        <taxon>Dikarya</taxon>
        <taxon>Basidiomycota</taxon>
        <taxon>Agaricomycotina</taxon>
        <taxon>Agaricomycetes</taxon>
        <taxon>Agaricomycetidae</taxon>
        <taxon>Agaricales</taxon>
        <taxon>Agaricineae</taxon>
        <taxon>Hydnangiaceae</taxon>
        <taxon>Laccaria</taxon>
    </lineage>
</organism>
<dbReference type="OrthoDB" id="270318at2759"/>
<name>A0A0C9XA87_9AGAR</name>
<feature type="compositionally biased region" description="Basic and acidic residues" evidence="1">
    <location>
        <begin position="800"/>
        <end position="812"/>
    </location>
</feature>
<keyword evidence="3" id="KW-1185">Reference proteome</keyword>
<feature type="compositionally biased region" description="Basic and acidic residues" evidence="1">
    <location>
        <begin position="681"/>
        <end position="690"/>
    </location>
</feature>
<proteinExistence type="predicted"/>
<feature type="region of interest" description="Disordered" evidence="1">
    <location>
        <begin position="472"/>
        <end position="503"/>
    </location>
</feature>
<feature type="compositionally biased region" description="Basic and acidic residues" evidence="1">
    <location>
        <begin position="490"/>
        <end position="503"/>
    </location>
</feature>
<feature type="region of interest" description="Disordered" evidence="1">
    <location>
        <begin position="681"/>
        <end position="710"/>
    </location>
</feature>
<dbReference type="AlphaFoldDB" id="A0A0C9XA87"/>
<reference evidence="3" key="2">
    <citation type="submission" date="2015-01" db="EMBL/GenBank/DDBJ databases">
        <title>Evolutionary Origins and Diversification of the Mycorrhizal Mutualists.</title>
        <authorList>
            <consortium name="DOE Joint Genome Institute"/>
            <consortium name="Mycorrhizal Genomics Consortium"/>
            <person name="Kohler A."/>
            <person name="Kuo A."/>
            <person name="Nagy L.G."/>
            <person name="Floudas D."/>
            <person name="Copeland A."/>
            <person name="Barry K.W."/>
            <person name="Cichocki N."/>
            <person name="Veneault-Fourrey C."/>
            <person name="LaButti K."/>
            <person name="Lindquist E.A."/>
            <person name="Lipzen A."/>
            <person name="Lundell T."/>
            <person name="Morin E."/>
            <person name="Murat C."/>
            <person name="Riley R."/>
            <person name="Ohm R."/>
            <person name="Sun H."/>
            <person name="Tunlid A."/>
            <person name="Henrissat B."/>
            <person name="Grigoriev I.V."/>
            <person name="Hibbett D.S."/>
            <person name="Martin F."/>
        </authorList>
    </citation>
    <scope>NUCLEOTIDE SEQUENCE [LARGE SCALE GENOMIC DNA]</scope>
    <source>
        <strain evidence="3">LaAM-08-1</strain>
    </source>
</reference>
<evidence type="ECO:0008006" key="4">
    <source>
        <dbReference type="Google" id="ProtNLM"/>
    </source>
</evidence>
<sequence>MQHLCDEVLQLIFYELPDPSALTLVARRFHRFAQDPYVRAHYFLTHYGPTEAMYYALGRGKLITERVLDILLSSGAHLSRYLIQIAIHHYFHTQAHFIKTPWVRNVPLRVFVYFLKLAEDKYGEIPRGKGEDDGSVFTTFLKESRFPPQMKTVTWENVKEILDTFNDPVMAQFPLALAVEPRLLPYAVANGFHMDYKYRDFVFRKMFERPSPSSETRADDIAHNIRELCKLDPTMFVTRTVAAEVCMEAKANDVGYSALKQLDKSGHLRFSLSNLVEDLLKTFLTTRAICSETTGDVLRHLYSEFQSSDATVRLVILIVVFVSAENLHTDPSVVHSKLEGLGLTPLTKKDAYNILVNPFVERYHNLLDYAREEIGVNEDGTKGMGPKEIRQVVEEVAVKCLEVACKGKFIKKLFDGFPSLQPIIMRLVLEKYQIRLEDVPSWEDGLASRTYVAKLSRDFLRFGVGEVHSKESLLPEANEGDKDDVDPEEDIGRSEDMVGEDRDGDINEDSAALMFDFEAHEGDSRSELGGITQETLTTMIRHDEATPIRLRRRLMYSAAPFDLSGKLHYPHDPVHVGKWAKTQFGVKSSITAIYMTHAVVNDNSHLLHTYTMATDKTFFNPSSHHVPITFKHFQILARLGRAPNFYLFHGIEAGAEFYMDEDDYIANNDQARKLLSNTKIKKESTSDDVPHSPLASPVPRSHKRLRRSATNNIRSYAIPDSDDDAIMYGEHIEDRYEKKKFRASSLQLWIKHLAELLKAEQRKYNEHKRRQEKAAKPGTKIRVGKTSFLKSLGTNLRTLRKIDAEKRQKYNEPDPTTEDYSDDDDKEYTTRSKKRRTT</sequence>
<dbReference type="EMBL" id="KN838600">
    <property type="protein sequence ID" value="KIK01866.1"/>
    <property type="molecule type" value="Genomic_DNA"/>
</dbReference>
<protein>
    <recommendedName>
        <fullName evidence="4">F-box domain-containing protein</fullName>
    </recommendedName>
</protein>
<reference evidence="2 3" key="1">
    <citation type="submission" date="2014-04" db="EMBL/GenBank/DDBJ databases">
        <authorList>
            <consortium name="DOE Joint Genome Institute"/>
            <person name="Kuo A."/>
            <person name="Kohler A."/>
            <person name="Nagy L.G."/>
            <person name="Floudas D."/>
            <person name="Copeland A."/>
            <person name="Barry K.W."/>
            <person name="Cichocki N."/>
            <person name="Veneault-Fourrey C."/>
            <person name="LaButti K."/>
            <person name="Lindquist E.A."/>
            <person name="Lipzen A."/>
            <person name="Lundell T."/>
            <person name="Morin E."/>
            <person name="Murat C."/>
            <person name="Sun H."/>
            <person name="Tunlid A."/>
            <person name="Henrissat B."/>
            <person name="Grigoriev I.V."/>
            <person name="Hibbett D.S."/>
            <person name="Martin F."/>
            <person name="Nordberg H.P."/>
            <person name="Cantor M.N."/>
            <person name="Hua S.X."/>
        </authorList>
    </citation>
    <scope>NUCLEOTIDE SEQUENCE [LARGE SCALE GENOMIC DNA]</scope>
    <source>
        <strain evidence="2 3">LaAM-08-1</strain>
    </source>
</reference>
<evidence type="ECO:0000313" key="3">
    <source>
        <dbReference type="Proteomes" id="UP000054477"/>
    </source>
</evidence>
<dbReference type="STRING" id="1095629.A0A0C9XA87"/>
<feature type="region of interest" description="Disordered" evidence="1">
    <location>
        <begin position="800"/>
        <end position="838"/>
    </location>
</feature>
<gene>
    <name evidence="2" type="ORF">K443DRAFT_132090</name>
</gene>
<feature type="compositionally biased region" description="Acidic residues" evidence="1">
    <location>
        <begin position="815"/>
        <end position="826"/>
    </location>
</feature>
<evidence type="ECO:0000256" key="1">
    <source>
        <dbReference type="SAM" id="MobiDB-lite"/>
    </source>
</evidence>
<dbReference type="Proteomes" id="UP000054477">
    <property type="component" value="Unassembled WGS sequence"/>
</dbReference>
<evidence type="ECO:0000313" key="2">
    <source>
        <dbReference type="EMBL" id="KIK01866.1"/>
    </source>
</evidence>
<dbReference type="HOGENOM" id="CLU_021749_0_0_1"/>
<accession>A0A0C9XA87</accession>